<reference evidence="2" key="1">
    <citation type="journal article" date="2020" name="Stud. Mycol.">
        <title>101 Dothideomycetes genomes: a test case for predicting lifestyles and emergence of pathogens.</title>
        <authorList>
            <person name="Haridas S."/>
            <person name="Albert R."/>
            <person name="Binder M."/>
            <person name="Bloem J."/>
            <person name="Labutti K."/>
            <person name="Salamov A."/>
            <person name="Andreopoulos B."/>
            <person name="Baker S."/>
            <person name="Barry K."/>
            <person name="Bills G."/>
            <person name="Bluhm B."/>
            <person name="Cannon C."/>
            <person name="Castanera R."/>
            <person name="Culley D."/>
            <person name="Daum C."/>
            <person name="Ezra D."/>
            <person name="Gonzalez J."/>
            <person name="Henrissat B."/>
            <person name="Kuo A."/>
            <person name="Liang C."/>
            <person name="Lipzen A."/>
            <person name="Lutzoni F."/>
            <person name="Magnuson J."/>
            <person name="Mondo S."/>
            <person name="Nolan M."/>
            <person name="Ohm R."/>
            <person name="Pangilinan J."/>
            <person name="Park H.-J."/>
            <person name="Ramirez L."/>
            <person name="Alfaro M."/>
            <person name="Sun H."/>
            <person name="Tritt A."/>
            <person name="Yoshinaga Y."/>
            <person name="Zwiers L.-H."/>
            <person name="Turgeon B."/>
            <person name="Goodwin S."/>
            <person name="Spatafora J."/>
            <person name="Crous P."/>
            <person name="Grigoriev I."/>
        </authorList>
    </citation>
    <scope>NUCLEOTIDE SEQUENCE</scope>
    <source>
        <strain evidence="2">CBS 675.92</strain>
    </source>
</reference>
<dbReference type="EMBL" id="ML976978">
    <property type="protein sequence ID" value="KAF1963042.1"/>
    <property type="molecule type" value="Genomic_DNA"/>
</dbReference>
<evidence type="ECO:0000313" key="2">
    <source>
        <dbReference type="EMBL" id="KAF1963042.1"/>
    </source>
</evidence>
<gene>
    <name evidence="2" type="ORF">CC80DRAFT_103532</name>
</gene>
<dbReference type="AlphaFoldDB" id="A0A6A5UGZ9"/>
<feature type="compositionally biased region" description="Basic residues" evidence="1">
    <location>
        <begin position="281"/>
        <end position="290"/>
    </location>
</feature>
<evidence type="ECO:0008006" key="4">
    <source>
        <dbReference type="Google" id="ProtNLM"/>
    </source>
</evidence>
<dbReference type="OrthoDB" id="3800422at2759"/>
<proteinExistence type="predicted"/>
<feature type="compositionally biased region" description="Polar residues" evidence="1">
    <location>
        <begin position="100"/>
        <end position="111"/>
    </location>
</feature>
<feature type="compositionally biased region" description="Polar residues" evidence="1">
    <location>
        <begin position="81"/>
        <end position="90"/>
    </location>
</feature>
<feature type="region of interest" description="Disordered" evidence="1">
    <location>
        <begin position="281"/>
        <end position="352"/>
    </location>
</feature>
<feature type="compositionally biased region" description="Acidic residues" evidence="1">
    <location>
        <begin position="50"/>
        <end position="70"/>
    </location>
</feature>
<organism evidence="2 3">
    <name type="scientific">Byssothecium circinans</name>
    <dbReference type="NCBI Taxonomy" id="147558"/>
    <lineage>
        <taxon>Eukaryota</taxon>
        <taxon>Fungi</taxon>
        <taxon>Dikarya</taxon>
        <taxon>Ascomycota</taxon>
        <taxon>Pezizomycotina</taxon>
        <taxon>Dothideomycetes</taxon>
        <taxon>Pleosporomycetidae</taxon>
        <taxon>Pleosporales</taxon>
        <taxon>Massarineae</taxon>
        <taxon>Massarinaceae</taxon>
        <taxon>Byssothecium</taxon>
    </lineage>
</organism>
<evidence type="ECO:0000313" key="3">
    <source>
        <dbReference type="Proteomes" id="UP000800035"/>
    </source>
</evidence>
<feature type="region of interest" description="Disordered" evidence="1">
    <location>
        <begin position="151"/>
        <end position="174"/>
    </location>
</feature>
<accession>A0A6A5UGZ9</accession>
<evidence type="ECO:0000256" key="1">
    <source>
        <dbReference type="SAM" id="MobiDB-lite"/>
    </source>
</evidence>
<protein>
    <recommendedName>
        <fullName evidence="4">C3H1-type domain-containing protein</fullName>
    </recommendedName>
</protein>
<sequence>MCPFRKDLVECKEQIEREKAMPQVNRVMPSALDLAGSSKEHAIEIPSSSETEDSDSDTNSDSPNDSDDESDSSRGGGRASSPLTCSSPHNSDGDADDEPQTLSISHANTLPGNKRKAVNDQDCSSHNSKRPSLYSLKNASLTEPVYELPRGLSPSFRTSPSPRHPASPLESPLTPRSIDGVPLICFYWFHKGYCQPKRGRNGIPGRCSFLHTLKVKPQRVSLPPSVIDHNTDCPYALCPVRLEARGRIDPSLHVAGAGPNPEPESEMPRAPKMPAAMQAIHGRRNRRGKRGHDSKSRAHKYPQQMSTDERCKQFYDQQGKRALHRPGKKDEAHRSGAGQGSRTSRSGKGKQLMERKFVQETEDKVKQEQEEVEDGEEASWFLTGFPDFAPSPKIKKEVKEQGQQELGENVQQELDIQQEIQQEVQQEVEMENVPAKKFVPKPGVLVDYDLPEGENRAEWDTDFLRRAFGEIE</sequence>
<feature type="region of interest" description="Disordered" evidence="1">
    <location>
        <begin position="16"/>
        <end position="136"/>
    </location>
</feature>
<keyword evidence="3" id="KW-1185">Reference proteome</keyword>
<name>A0A6A5UGZ9_9PLEO</name>
<dbReference type="Proteomes" id="UP000800035">
    <property type="component" value="Unassembled WGS sequence"/>
</dbReference>